<feature type="compositionally biased region" description="Basic and acidic residues" evidence="15">
    <location>
        <begin position="1507"/>
        <end position="1518"/>
    </location>
</feature>
<evidence type="ECO:0000256" key="1">
    <source>
        <dbReference type="ARBA" id="ARBA00004123"/>
    </source>
</evidence>
<comment type="subcellular location">
    <subcellularLocation>
        <location evidence="1">Nucleus</location>
    </subcellularLocation>
</comment>
<dbReference type="GO" id="GO:0003729">
    <property type="term" value="F:mRNA binding"/>
    <property type="evidence" value="ECO:0007669"/>
    <property type="project" value="InterPro"/>
</dbReference>
<feature type="region of interest" description="Disordered" evidence="15">
    <location>
        <begin position="596"/>
        <end position="620"/>
    </location>
</feature>
<feature type="region of interest" description="Disordered" evidence="15">
    <location>
        <begin position="1262"/>
        <end position="1290"/>
    </location>
</feature>
<evidence type="ECO:0000313" key="17">
    <source>
        <dbReference type="Proteomes" id="UP000504632"/>
    </source>
</evidence>
<dbReference type="PANTHER" id="PTHR15921:SF3">
    <property type="entry name" value="PRE-MRNA CLEAVAGE COMPLEX 2 PROTEIN PCF11"/>
    <property type="match status" value="1"/>
</dbReference>
<evidence type="ECO:0000256" key="15">
    <source>
        <dbReference type="SAM" id="MobiDB-lite"/>
    </source>
</evidence>
<evidence type="ECO:0000256" key="6">
    <source>
        <dbReference type="ARBA" id="ARBA00022843"/>
    </source>
</evidence>
<dbReference type="SMART" id="SM00582">
    <property type="entry name" value="RPR"/>
    <property type="match status" value="1"/>
</dbReference>
<comment type="subunit">
    <text evidence="11">Associates with the phosphorylated CTD domain of POLR2A /RNA polymerase II.</text>
</comment>
<dbReference type="Pfam" id="PF20845">
    <property type="entry name" value="Pcf11_helical"/>
    <property type="match status" value="1"/>
</dbReference>
<keyword evidence="4" id="KW-0597">Phosphoprotein</keyword>
<comment type="function">
    <text evidence="10">Component of pre-mRNA cleavage complex II, which promotes transcription termination by RNA polymerase II.</text>
</comment>
<dbReference type="Pfam" id="PF04818">
    <property type="entry name" value="CID"/>
    <property type="match status" value="1"/>
</dbReference>
<dbReference type="PROSITE" id="PS51391">
    <property type="entry name" value="CID"/>
    <property type="match status" value="1"/>
</dbReference>
<dbReference type="FunFam" id="1.25.40.90:FF:000015">
    <property type="entry name" value="Pre-mRNA cleavage complex 2 protein Pcf11"/>
    <property type="match status" value="1"/>
</dbReference>
<dbReference type="InterPro" id="IPR045154">
    <property type="entry name" value="PCF11-like"/>
</dbReference>
<feature type="compositionally biased region" description="Basic and acidic residues" evidence="15">
    <location>
        <begin position="476"/>
        <end position="554"/>
    </location>
</feature>
<feature type="region of interest" description="Disordered" evidence="15">
    <location>
        <begin position="160"/>
        <end position="183"/>
    </location>
</feature>
<feature type="compositionally biased region" description="Polar residues" evidence="15">
    <location>
        <begin position="693"/>
        <end position="703"/>
    </location>
</feature>
<feature type="region of interest" description="Disordered" evidence="15">
    <location>
        <begin position="304"/>
        <end position="584"/>
    </location>
</feature>
<dbReference type="Gene3D" id="1.25.40.90">
    <property type="match status" value="1"/>
</dbReference>
<protein>
    <recommendedName>
        <fullName evidence="12">Pre-mRNA cleavage complex 2 protein Pcf11</fullName>
    </recommendedName>
    <alternativeName>
        <fullName evidence="13">Pre-mRNA cleavage complex II protein Pcf11</fullName>
    </alternativeName>
</protein>
<keyword evidence="6" id="KW-0832">Ubl conjugation</keyword>
<feature type="compositionally biased region" description="Basic and acidic residues" evidence="15">
    <location>
        <begin position="318"/>
        <end position="329"/>
    </location>
</feature>
<feature type="compositionally biased region" description="Basic and acidic residues" evidence="15">
    <location>
        <begin position="598"/>
        <end position="620"/>
    </location>
</feature>
<evidence type="ECO:0000256" key="5">
    <source>
        <dbReference type="ARBA" id="ARBA00022664"/>
    </source>
</evidence>
<feature type="compositionally biased region" description="Basic and acidic residues" evidence="15">
    <location>
        <begin position="743"/>
        <end position="752"/>
    </location>
</feature>
<dbReference type="PANTHER" id="PTHR15921">
    <property type="entry name" value="PRE-MRNA CLEAVAGE COMPLEX II"/>
    <property type="match status" value="1"/>
</dbReference>
<dbReference type="GO" id="GO:0006369">
    <property type="term" value="P:termination of RNA polymerase II transcription"/>
    <property type="evidence" value="ECO:0007669"/>
    <property type="project" value="InterPro"/>
</dbReference>
<evidence type="ECO:0000259" key="16">
    <source>
        <dbReference type="PROSITE" id="PS51391"/>
    </source>
</evidence>
<feature type="compositionally biased region" description="Basic and acidic residues" evidence="15">
    <location>
        <begin position="923"/>
        <end position="956"/>
    </location>
</feature>
<evidence type="ECO:0000256" key="13">
    <source>
        <dbReference type="ARBA" id="ARBA00083113"/>
    </source>
</evidence>
<keyword evidence="2" id="KW-0488">Methylation</keyword>
<dbReference type="Proteomes" id="UP000504632">
    <property type="component" value="Chromosome 8"/>
</dbReference>
<dbReference type="CDD" id="cd16982">
    <property type="entry name" value="CID_Pcf11"/>
    <property type="match status" value="1"/>
</dbReference>
<dbReference type="GO" id="GO:0000993">
    <property type="term" value="F:RNA polymerase II complex binding"/>
    <property type="evidence" value="ECO:0007669"/>
    <property type="project" value="InterPro"/>
</dbReference>
<feature type="region of interest" description="Disordered" evidence="15">
    <location>
        <begin position="898"/>
        <end position="1004"/>
    </location>
</feature>
<feature type="domain" description="CID" evidence="16">
    <location>
        <begin position="6"/>
        <end position="134"/>
    </location>
</feature>
<evidence type="ECO:0000256" key="2">
    <source>
        <dbReference type="ARBA" id="ARBA00022481"/>
    </source>
</evidence>
<dbReference type="GO" id="GO:0031124">
    <property type="term" value="P:mRNA 3'-end processing"/>
    <property type="evidence" value="ECO:0007669"/>
    <property type="project" value="InterPro"/>
</dbReference>
<feature type="compositionally biased region" description="Polar residues" evidence="15">
    <location>
        <begin position="1262"/>
        <end position="1273"/>
    </location>
</feature>
<feature type="region of interest" description="Disordered" evidence="15">
    <location>
        <begin position="1484"/>
        <end position="1527"/>
    </location>
</feature>
<evidence type="ECO:0000256" key="14">
    <source>
        <dbReference type="SAM" id="Coils"/>
    </source>
</evidence>
<dbReference type="InterPro" id="IPR047415">
    <property type="entry name" value="Pcf11_CID"/>
</dbReference>
<keyword evidence="5" id="KW-0507">mRNA processing</keyword>
<feature type="compositionally biased region" description="Basic and acidic residues" evidence="15">
    <location>
        <begin position="345"/>
        <end position="361"/>
    </location>
</feature>
<evidence type="ECO:0000256" key="3">
    <source>
        <dbReference type="ARBA" id="ARBA00022499"/>
    </source>
</evidence>
<feature type="region of interest" description="Disordered" evidence="15">
    <location>
        <begin position="242"/>
        <end position="283"/>
    </location>
</feature>
<feature type="compositionally biased region" description="Polar residues" evidence="15">
    <location>
        <begin position="166"/>
        <end position="183"/>
    </location>
</feature>
<dbReference type="InterPro" id="IPR048830">
    <property type="entry name" value="PCF11_helical"/>
</dbReference>
<dbReference type="Pfam" id="PF21936">
    <property type="entry name" value="Pcf11_C"/>
    <property type="match status" value="1"/>
</dbReference>
<evidence type="ECO:0000256" key="8">
    <source>
        <dbReference type="ARBA" id="ARBA00023054"/>
    </source>
</evidence>
<feature type="compositionally biased region" description="Polar residues" evidence="15">
    <location>
        <begin position="397"/>
        <end position="406"/>
    </location>
</feature>
<dbReference type="GeneID" id="115817858"/>
<dbReference type="GO" id="GO:0005849">
    <property type="term" value="C:mRNA cleavage factor complex"/>
    <property type="evidence" value="ECO:0007669"/>
    <property type="project" value="InterPro"/>
</dbReference>
<evidence type="ECO:0000256" key="10">
    <source>
        <dbReference type="ARBA" id="ARBA00057101"/>
    </source>
</evidence>
<reference evidence="18" key="1">
    <citation type="submission" date="2025-08" db="UniProtKB">
        <authorList>
            <consortium name="RefSeq"/>
        </authorList>
    </citation>
    <scope>IDENTIFICATION</scope>
</reference>
<dbReference type="SUPFAM" id="SSF48464">
    <property type="entry name" value="ENTH/VHS domain"/>
    <property type="match status" value="1"/>
</dbReference>
<feature type="compositionally biased region" description="Basic residues" evidence="15">
    <location>
        <begin position="443"/>
        <end position="456"/>
    </location>
</feature>
<feature type="compositionally biased region" description="Acidic residues" evidence="15">
    <location>
        <begin position="1274"/>
        <end position="1288"/>
    </location>
</feature>
<dbReference type="OrthoDB" id="343582at2759"/>
<feature type="region of interest" description="Disordered" evidence="15">
    <location>
        <begin position="840"/>
        <end position="881"/>
    </location>
</feature>
<feature type="compositionally biased region" description="Basic and acidic residues" evidence="15">
    <location>
        <begin position="367"/>
        <end position="381"/>
    </location>
</feature>
<evidence type="ECO:0000256" key="11">
    <source>
        <dbReference type="ARBA" id="ARBA00063659"/>
    </source>
</evidence>
<evidence type="ECO:0000256" key="12">
    <source>
        <dbReference type="ARBA" id="ARBA00068814"/>
    </source>
</evidence>
<dbReference type="Pfam" id="PF20827">
    <property type="entry name" value="PCF11_charged"/>
    <property type="match status" value="1"/>
</dbReference>
<dbReference type="InterPro" id="IPR008942">
    <property type="entry name" value="ENTH_VHS"/>
</dbReference>
<keyword evidence="8 14" id="KW-0175">Coiled coil</keyword>
<feature type="compositionally biased region" description="Polar residues" evidence="15">
    <location>
        <begin position="335"/>
        <end position="344"/>
    </location>
</feature>
<feature type="compositionally biased region" description="Polar residues" evidence="15">
    <location>
        <begin position="457"/>
        <end position="473"/>
    </location>
</feature>
<feature type="compositionally biased region" description="Basic and acidic residues" evidence="15">
    <location>
        <begin position="387"/>
        <end position="396"/>
    </location>
</feature>
<dbReference type="CTD" id="51585"/>
<dbReference type="InterPro" id="IPR054127">
    <property type="entry name" value="Pcf11_C"/>
</dbReference>
<evidence type="ECO:0000256" key="7">
    <source>
        <dbReference type="ARBA" id="ARBA00022990"/>
    </source>
</evidence>
<dbReference type="InterPro" id="IPR048832">
    <property type="entry name" value="PCF11_charged"/>
</dbReference>
<keyword evidence="3" id="KW-1017">Isopeptide bond</keyword>
<sequence>MSDEAAREDACREYQSSLEDLTFNSKPHINMLTILAEENLHFAKDIVAIIEAQIIKAPPAEKLPVLYLVDSIVKNVGGEYLDVFAKNLVTSFICVFEKVDENTRKSLFKLRSTWDDIFPLKKLYSLDVRVNSLDPAWPIKPLPPNVNASIHVNPKFLKQTEEVTPPRSSAPQPQALPSVSERNMTQEQIIRQQLLAKQKQLLELQQKKIELELEQTKAQLAANPLVATNPPSVTAAVHFEMHAGNQSGPTPPTKSWPPQQSDKPPTRDPRLNRMGSAVSHAKETVLAVKETQYTAGAMAMLDKRVQPSVDRQNKLRIPKKESVSEEKPKSKSASLLNRSTSGKSRASEPENIKAPEVNKKDPRLRKQIHEKTDSKDEEIKEKKRGSDKKERDDQVKSSEQQKSTNIRGKLANGSVNMHEDTKVNKNNLRKRSRSRSRSPSLHSPKRKDRRSPKGRTRSISPTSKSGKGRQISSKHSHTEDPVQHVIVREERSTPKKNTAEPRRPKRSLEDRTPEPRDGLRPSSVESKESKDVKRWRSGWEEIKHPKQLEPEPSHGKLGPQRHKAWASGQRPATPRMLKQPRLSVDANLQIPDVLNSASKRDLLKRASKRHEDGEISHEDFLNVAHQIRQLFQYQEEKQRSDSLDGSSDDGSLTVKKKTTPQHGKMSDAELSYLEHKSKLKRTQLQRPVLKGRQSPSSEKVAQQRTEHEEGEPSQGAADVQNRCGRVTDGLNPSDTLKPFSGHEAPRKNDRPPHFRNSPSPVHPEGRFTKSPTATFDRPSSPADMDLGLHPDGDISPKFESPNSEHSDMGLDNDVSVPLEPPARYDMFSGPDRGSLVSRMPCDSPGKTPPQPSEGPITQPNMAGYDDPNISQRFEGHKSSQPLFEEPSALVGQLRPDRPHLQSRYEGNTGPGRYDGSAGMHGHSRYDAAHGPSRFERPPLLKGPERFVRPDRYDDSPMPRGPMRYSGPRGMGRFGGPHSQQGSGRYDPSLGHQGSGRFDGQGSAHFDGPVQPHRYDVPTRFDNPHVPQGPPGGYDVPMRFSSGPINYEGPHGQGPVRFDSPSSQVDSMRFESPGQPIQPSMRYGRQVPGMSRYDCAVQPGPPRYGPPNMQNPMRPQVQGMYDPLPGQGPLTNPTGPVQSNFNMPNRFPDTVNSFGGPPQQFHGQQSVSQASNFNMPASGFPNSYRSVGPFPGAPMGNMTQPVNVISSHGQAFVPQNPVSFTQPAASQFAQPESHLGQMDVNDLLSKLISTGIIKLPHTDLATAESTSALQSQTTADEEDEEEQDDEENVPDLTGFVIDDMKQRYDNVVTKLYTGIQCYSCGMRFTASQTDVYADHLDWHYRQNRSEKDISKKVTHRRWYYSLTDWIEFEEIADLEERAKSQFFEKVHEEVVQKTQEAAKEKEFQSVRAAPDVVDESCEICQEQFETYWEEEEEEWHLKNAIRVDGKTYHPSCYEDYKNTSSFVDCTPSPNKMLTENPLNVFLKQEPGEENSLSSIKEEPATESTESVPVKEEVQVKLEEDSQSSAIIF</sequence>
<feature type="compositionally biased region" description="Low complexity" evidence="15">
    <location>
        <begin position="643"/>
        <end position="652"/>
    </location>
</feature>
<feature type="compositionally biased region" description="Basic and acidic residues" evidence="15">
    <location>
        <begin position="786"/>
        <end position="808"/>
    </location>
</feature>
<dbReference type="GO" id="GO:0005737">
    <property type="term" value="C:cytoplasm"/>
    <property type="evidence" value="ECO:0007669"/>
    <property type="project" value="TreeGrafter"/>
</dbReference>
<evidence type="ECO:0000313" key="18">
    <source>
        <dbReference type="RefSeq" id="XP_030636859.1"/>
    </source>
</evidence>
<dbReference type="InterPro" id="IPR021605">
    <property type="entry name" value="Pcf11_Clp1-ID"/>
</dbReference>
<name>A0A6J2VYB7_CHACN</name>
<feature type="region of interest" description="Disordered" evidence="15">
    <location>
        <begin position="1059"/>
        <end position="1080"/>
    </location>
</feature>
<accession>A0A6J2VYB7</accession>
<keyword evidence="9" id="KW-0539">Nucleus</keyword>
<organism evidence="17 18">
    <name type="scientific">Chanos chanos</name>
    <name type="common">Milkfish</name>
    <name type="synonym">Mugil chanos</name>
    <dbReference type="NCBI Taxonomy" id="29144"/>
    <lineage>
        <taxon>Eukaryota</taxon>
        <taxon>Metazoa</taxon>
        <taxon>Chordata</taxon>
        <taxon>Craniata</taxon>
        <taxon>Vertebrata</taxon>
        <taxon>Euteleostomi</taxon>
        <taxon>Actinopterygii</taxon>
        <taxon>Neopterygii</taxon>
        <taxon>Teleostei</taxon>
        <taxon>Ostariophysi</taxon>
        <taxon>Gonorynchiformes</taxon>
        <taxon>Chanidae</taxon>
        <taxon>Chanos</taxon>
    </lineage>
</organism>
<gene>
    <name evidence="18" type="primary">pcf11</name>
</gene>
<evidence type="ECO:0000256" key="4">
    <source>
        <dbReference type="ARBA" id="ARBA00022553"/>
    </source>
</evidence>
<dbReference type="RefSeq" id="XP_030636859.1">
    <property type="nucleotide sequence ID" value="XM_030780999.1"/>
</dbReference>
<keyword evidence="7" id="KW-0007">Acetylation</keyword>
<dbReference type="InParanoid" id="A0A6J2VYB7"/>
<feature type="compositionally biased region" description="Basic and acidic residues" evidence="15">
    <location>
        <begin position="664"/>
        <end position="676"/>
    </location>
</feature>
<dbReference type="InterPro" id="IPR006569">
    <property type="entry name" value="CID_dom"/>
</dbReference>
<proteinExistence type="predicted"/>
<feature type="coiled-coil region" evidence="14">
    <location>
        <begin position="194"/>
        <end position="221"/>
    </location>
</feature>
<feature type="compositionally biased region" description="Basic residues" evidence="15">
    <location>
        <begin position="427"/>
        <end position="436"/>
    </location>
</feature>
<dbReference type="Pfam" id="PF11526">
    <property type="entry name" value="Pfc11_Clp1_ID"/>
    <property type="match status" value="1"/>
</dbReference>
<keyword evidence="17" id="KW-1185">Reference proteome</keyword>
<feature type="region of interest" description="Disordered" evidence="15">
    <location>
        <begin position="632"/>
        <end position="811"/>
    </location>
</feature>
<evidence type="ECO:0000256" key="9">
    <source>
        <dbReference type="ARBA" id="ARBA00023242"/>
    </source>
</evidence>